<dbReference type="FunFam" id="3.80.10.10:FF:000400">
    <property type="entry name" value="Nuclear pore complex protein NUP107"/>
    <property type="match status" value="1"/>
</dbReference>
<gene>
    <name evidence="20" type="ORF">RHSIM_Rhsim10G0041700</name>
</gene>
<dbReference type="Gene3D" id="3.80.10.10">
    <property type="entry name" value="Ribonuclease Inhibitor"/>
    <property type="match status" value="2"/>
</dbReference>
<dbReference type="SUPFAM" id="SSF52058">
    <property type="entry name" value="L domain-like"/>
    <property type="match status" value="1"/>
</dbReference>
<name>A0A834LD00_RHOSS</name>
<keyword evidence="11" id="KW-0547">Nucleotide-binding</keyword>
<keyword evidence="9" id="KW-0732">Signal</keyword>
<keyword evidence="15" id="KW-0675">Receptor</keyword>
<dbReference type="PRINTS" id="PR00019">
    <property type="entry name" value="LEURICHRPT"/>
</dbReference>
<dbReference type="GO" id="GO:0004674">
    <property type="term" value="F:protein serine/threonine kinase activity"/>
    <property type="evidence" value="ECO:0007669"/>
    <property type="project" value="UniProtKB-EC"/>
</dbReference>
<evidence type="ECO:0000256" key="16">
    <source>
        <dbReference type="ARBA" id="ARBA00023180"/>
    </source>
</evidence>
<evidence type="ECO:0000256" key="9">
    <source>
        <dbReference type="ARBA" id="ARBA00022729"/>
    </source>
</evidence>
<evidence type="ECO:0000256" key="11">
    <source>
        <dbReference type="ARBA" id="ARBA00022741"/>
    </source>
</evidence>
<evidence type="ECO:0000256" key="2">
    <source>
        <dbReference type="ARBA" id="ARBA00009592"/>
    </source>
</evidence>
<evidence type="ECO:0000256" key="14">
    <source>
        <dbReference type="ARBA" id="ARBA00023136"/>
    </source>
</evidence>
<keyword evidence="6" id="KW-0433">Leucine-rich repeat</keyword>
<keyword evidence="16" id="KW-0325">Glycoprotein</keyword>
<comment type="similarity">
    <text evidence="2">Belongs to the RLP family.</text>
</comment>
<evidence type="ECO:0000259" key="19">
    <source>
        <dbReference type="Pfam" id="PF23598"/>
    </source>
</evidence>
<dbReference type="InterPro" id="IPR055414">
    <property type="entry name" value="LRR_R13L4/SHOC2-like"/>
</dbReference>
<keyword evidence="7" id="KW-0808">Transferase</keyword>
<accession>A0A834LD00</accession>
<comment type="catalytic activity">
    <reaction evidence="18">
        <text>L-seryl-[protein] + ATP = O-phospho-L-seryl-[protein] + ADP + H(+)</text>
        <dbReference type="Rhea" id="RHEA:17989"/>
        <dbReference type="Rhea" id="RHEA-COMP:9863"/>
        <dbReference type="Rhea" id="RHEA-COMP:11604"/>
        <dbReference type="ChEBI" id="CHEBI:15378"/>
        <dbReference type="ChEBI" id="CHEBI:29999"/>
        <dbReference type="ChEBI" id="CHEBI:30616"/>
        <dbReference type="ChEBI" id="CHEBI:83421"/>
        <dbReference type="ChEBI" id="CHEBI:456216"/>
        <dbReference type="EC" id="2.7.11.1"/>
    </reaction>
</comment>
<sequence>MRGSLRIHTCAYKNTTLHKRKGIIIDSITRLSIREFIAQVDPERKTKDWKTISMAACVSTFAVPSAAKSSSSSFSFSAEAVALLNSGWWENVPLTNFSLTNHCYLKGITCNRAGSVVRMEVHFFYSYGRLSNMSWSFLSNLEYLDLSDSGLIGGILGEIGTLSKLTHLDLSINFGLQGVMPLDLGNLTQLVHLDLSGTDIGGPIPSTIGNLSALAHLSLYLTQLSSSIPSEIGNLKNLVVMYLDSNNLRGPIPSSIGHLSKLTYLYLSSNQLSGSIPSSIGHLSNLTYLYLSTNQLNSSIPSSIGHLSNLTYLDLNSNRLAAQSFQK</sequence>
<evidence type="ECO:0000256" key="6">
    <source>
        <dbReference type="ARBA" id="ARBA00022614"/>
    </source>
</evidence>
<dbReference type="GO" id="GO:0006952">
    <property type="term" value="P:defense response"/>
    <property type="evidence" value="ECO:0007669"/>
    <property type="project" value="UniProtKB-ARBA"/>
</dbReference>
<evidence type="ECO:0000256" key="3">
    <source>
        <dbReference type="ARBA" id="ARBA00012513"/>
    </source>
</evidence>
<proteinExistence type="inferred from homology"/>
<dbReference type="PANTHER" id="PTHR27004:SF203">
    <property type="entry name" value="LEUCINE-RICH REPEAT-CONTAINING N-TERMINAL PLANT-TYPE DOMAIN-CONTAINING PROTEIN"/>
    <property type="match status" value="1"/>
</dbReference>
<reference evidence="20" key="1">
    <citation type="submission" date="2019-11" db="EMBL/GenBank/DDBJ databases">
        <authorList>
            <person name="Liu Y."/>
            <person name="Hou J."/>
            <person name="Li T.-Q."/>
            <person name="Guan C.-H."/>
            <person name="Wu X."/>
            <person name="Wu H.-Z."/>
            <person name="Ling F."/>
            <person name="Zhang R."/>
            <person name="Shi X.-G."/>
            <person name="Ren J.-P."/>
            <person name="Chen E.-F."/>
            <person name="Sun J.-M."/>
        </authorList>
    </citation>
    <scope>NUCLEOTIDE SEQUENCE</scope>
    <source>
        <strain evidence="20">Adult_tree_wgs_1</strain>
        <tissue evidence="20">Leaves</tissue>
    </source>
</reference>
<dbReference type="EC" id="2.7.11.1" evidence="3"/>
<evidence type="ECO:0000256" key="7">
    <source>
        <dbReference type="ARBA" id="ARBA00022679"/>
    </source>
</evidence>
<evidence type="ECO:0000256" key="4">
    <source>
        <dbReference type="ARBA" id="ARBA00022475"/>
    </source>
</evidence>
<dbReference type="Proteomes" id="UP000626092">
    <property type="component" value="Unassembled WGS sequence"/>
</dbReference>
<dbReference type="Pfam" id="PF23598">
    <property type="entry name" value="LRR_14"/>
    <property type="match status" value="1"/>
</dbReference>
<dbReference type="FunFam" id="3.80.10.10:FF:000416">
    <property type="entry name" value="Probable leucine-rich repeat receptor-like protein kinase At5g63930"/>
    <property type="match status" value="1"/>
</dbReference>
<dbReference type="SMART" id="SM00369">
    <property type="entry name" value="LRR_TYP"/>
    <property type="match status" value="4"/>
</dbReference>
<comment type="caution">
    <text evidence="20">The sequence shown here is derived from an EMBL/GenBank/DDBJ whole genome shotgun (WGS) entry which is preliminary data.</text>
</comment>
<dbReference type="InterPro" id="IPR001611">
    <property type="entry name" value="Leu-rich_rpt"/>
</dbReference>
<evidence type="ECO:0000256" key="10">
    <source>
        <dbReference type="ARBA" id="ARBA00022737"/>
    </source>
</evidence>
<protein>
    <recommendedName>
        <fullName evidence="3">non-specific serine/threonine protein kinase</fullName>
        <ecNumber evidence="3">2.7.11.1</ecNumber>
    </recommendedName>
</protein>
<dbReference type="Pfam" id="PF00560">
    <property type="entry name" value="LRR_1"/>
    <property type="match status" value="1"/>
</dbReference>
<evidence type="ECO:0000256" key="5">
    <source>
        <dbReference type="ARBA" id="ARBA00022553"/>
    </source>
</evidence>
<keyword evidence="5" id="KW-0597">Phosphoprotein</keyword>
<dbReference type="PANTHER" id="PTHR27004">
    <property type="entry name" value="RECEPTOR-LIKE PROTEIN 12 ISOFORM X1"/>
    <property type="match status" value="1"/>
</dbReference>
<keyword evidence="10" id="KW-0677">Repeat</keyword>
<dbReference type="InterPro" id="IPR003591">
    <property type="entry name" value="Leu-rich_rpt_typical-subtyp"/>
</dbReference>
<evidence type="ECO:0000256" key="15">
    <source>
        <dbReference type="ARBA" id="ARBA00023170"/>
    </source>
</evidence>
<keyword evidence="8" id="KW-0812">Transmembrane</keyword>
<dbReference type="OrthoDB" id="676979at2759"/>
<dbReference type="PROSITE" id="PS51450">
    <property type="entry name" value="LRR"/>
    <property type="match status" value="1"/>
</dbReference>
<dbReference type="GO" id="GO:0051707">
    <property type="term" value="P:response to other organism"/>
    <property type="evidence" value="ECO:0007669"/>
    <property type="project" value="UniProtKB-ARBA"/>
</dbReference>
<evidence type="ECO:0000313" key="20">
    <source>
        <dbReference type="EMBL" id="KAF7129586.1"/>
    </source>
</evidence>
<keyword evidence="13" id="KW-1133">Transmembrane helix</keyword>
<dbReference type="GO" id="GO:0005886">
    <property type="term" value="C:plasma membrane"/>
    <property type="evidence" value="ECO:0007669"/>
    <property type="project" value="UniProtKB-SubCell"/>
</dbReference>
<evidence type="ECO:0000256" key="18">
    <source>
        <dbReference type="ARBA" id="ARBA00048679"/>
    </source>
</evidence>
<keyword evidence="4" id="KW-1003">Cell membrane</keyword>
<evidence type="ECO:0000256" key="12">
    <source>
        <dbReference type="ARBA" id="ARBA00022840"/>
    </source>
</evidence>
<evidence type="ECO:0000256" key="8">
    <source>
        <dbReference type="ARBA" id="ARBA00022692"/>
    </source>
</evidence>
<dbReference type="GO" id="GO:0005524">
    <property type="term" value="F:ATP binding"/>
    <property type="evidence" value="ECO:0007669"/>
    <property type="project" value="UniProtKB-KW"/>
</dbReference>
<keyword evidence="21" id="KW-1185">Reference proteome</keyword>
<feature type="domain" description="Disease resistance R13L4/SHOC-2-like LRR" evidence="19">
    <location>
        <begin position="208"/>
        <end position="324"/>
    </location>
</feature>
<comment type="catalytic activity">
    <reaction evidence="17">
        <text>L-threonyl-[protein] + ATP = O-phospho-L-threonyl-[protein] + ADP + H(+)</text>
        <dbReference type="Rhea" id="RHEA:46608"/>
        <dbReference type="Rhea" id="RHEA-COMP:11060"/>
        <dbReference type="Rhea" id="RHEA-COMP:11605"/>
        <dbReference type="ChEBI" id="CHEBI:15378"/>
        <dbReference type="ChEBI" id="CHEBI:30013"/>
        <dbReference type="ChEBI" id="CHEBI:30616"/>
        <dbReference type="ChEBI" id="CHEBI:61977"/>
        <dbReference type="ChEBI" id="CHEBI:456216"/>
        <dbReference type="EC" id="2.7.11.1"/>
    </reaction>
</comment>
<keyword evidence="14" id="KW-0472">Membrane</keyword>
<dbReference type="InterPro" id="IPR032675">
    <property type="entry name" value="LRR_dom_sf"/>
</dbReference>
<dbReference type="EMBL" id="WJXA01000010">
    <property type="protein sequence ID" value="KAF7129586.1"/>
    <property type="molecule type" value="Genomic_DNA"/>
</dbReference>
<comment type="subcellular location">
    <subcellularLocation>
        <location evidence="1">Cell membrane</location>
        <topology evidence="1">Single-pass type I membrane protein</topology>
    </subcellularLocation>
</comment>
<evidence type="ECO:0000313" key="21">
    <source>
        <dbReference type="Proteomes" id="UP000626092"/>
    </source>
</evidence>
<evidence type="ECO:0000256" key="1">
    <source>
        <dbReference type="ARBA" id="ARBA00004251"/>
    </source>
</evidence>
<evidence type="ECO:0000256" key="17">
    <source>
        <dbReference type="ARBA" id="ARBA00047899"/>
    </source>
</evidence>
<organism evidence="20 21">
    <name type="scientific">Rhododendron simsii</name>
    <name type="common">Sims's rhododendron</name>
    <dbReference type="NCBI Taxonomy" id="118357"/>
    <lineage>
        <taxon>Eukaryota</taxon>
        <taxon>Viridiplantae</taxon>
        <taxon>Streptophyta</taxon>
        <taxon>Embryophyta</taxon>
        <taxon>Tracheophyta</taxon>
        <taxon>Spermatophyta</taxon>
        <taxon>Magnoliopsida</taxon>
        <taxon>eudicotyledons</taxon>
        <taxon>Gunneridae</taxon>
        <taxon>Pentapetalae</taxon>
        <taxon>asterids</taxon>
        <taxon>Ericales</taxon>
        <taxon>Ericaceae</taxon>
        <taxon>Ericoideae</taxon>
        <taxon>Rhodoreae</taxon>
        <taxon>Rhododendron</taxon>
    </lineage>
</organism>
<keyword evidence="12" id="KW-0067">ATP-binding</keyword>
<dbReference type="AlphaFoldDB" id="A0A834LD00"/>
<evidence type="ECO:0000256" key="13">
    <source>
        <dbReference type="ARBA" id="ARBA00022989"/>
    </source>
</evidence>